<sequence>MKFSKQLIAISSILMVTISGVLGATDLGECFSSRSTWYEAVEHGNCGYGPLEGPTGPGHRFIAAAATAVYNGSSACGECYEINGPMGTQVVTIVDQCPDPGWCDTSFPHFDLSPEAFAVAGGSTVGVFMSTAKKVSCDYVQGPIKLLMKDADTTAQWFEFMVFNHKVGLDHIDIETADGKVISLPRRLYNYWTYSGEQGQVKFPIVARVYSKYGERVDVMVKSFTRAVVTEGTGQFGEPVTGIKDACVAPLPVDAQGWIYHNGSLVKPLDYNHPNLGWADWSSNANINWADTSAAREGGAAVCSATINPIGSIQIGTDLPVEWAPLFDSLEFYIKGDSAISTLAVGYATTVTVPVSTSWTKQTFSLSSLGAPDSLGKPTNLAFRNIGSSAFKIYLDDIKLVPIANTNTSSSS</sequence>
<name>F4Q1Z1_CACFS</name>
<evidence type="ECO:0000259" key="5">
    <source>
        <dbReference type="PROSITE" id="PS50842"/>
    </source>
</evidence>
<dbReference type="PANTHER" id="PTHR31836:SF26">
    <property type="entry name" value="EXPANSIN-LIKE PROTEIN 2"/>
    <property type="match status" value="1"/>
</dbReference>
<protein>
    <submittedName>
        <fullName evidence="6">Expansin-like protein</fullName>
    </submittedName>
</protein>
<evidence type="ECO:0000313" key="7">
    <source>
        <dbReference type="Proteomes" id="UP000007797"/>
    </source>
</evidence>
<reference evidence="7" key="1">
    <citation type="journal article" date="2011" name="Genome Res.">
        <title>Phylogeny-wide analysis of social amoeba genomes highlights ancient origins for complex intercellular communication.</title>
        <authorList>
            <person name="Heidel A.J."/>
            <person name="Lawal H.M."/>
            <person name="Felder M."/>
            <person name="Schilde C."/>
            <person name="Helps N.R."/>
            <person name="Tunggal B."/>
            <person name="Rivero F."/>
            <person name="John U."/>
            <person name="Schleicher M."/>
            <person name="Eichinger L."/>
            <person name="Platzer M."/>
            <person name="Noegel A.A."/>
            <person name="Schaap P."/>
            <person name="Gloeckner G."/>
        </authorList>
    </citation>
    <scope>NUCLEOTIDE SEQUENCE [LARGE SCALE GENOMIC DNA]</scope>
    <source>
        <strain evidence="7">SH3</strain>
    </source>
</reference>
<gene>
    <name evidence="6" type="primary">expl2</name>
    <name evidence="6" type="ORF">DFA_06677</name>
</gene>
<feature type="domain" description="Expansin-like EG45" evidence="5">
    <location>
        <begin position="43"/>
        <end position="142"/>
    </location>
</feature>
<evidence type="ECO:0000256" key="3">
    <source>
        <dbReference type="ARBA" id="ARBA00023157"/>
    </source>
</evidence>
<dbReference type="Gene3D" id="2.40.40.10">
    <property type="entry name" value="RlpA-like domain"/>
    <property type="match status" value="1"/>
</dbReference>
<dbReference type="InterPro" id="IPR051477">
    <property type="entry name" value="Expansin_CellWall"/>
</dbReference>
<dbReference type="SUPFAM" id="SSF50685">
    <property type="entry name" value="Barwin-like endoglucanases"/>
    <property type="match status" value="1"/>
</dbReference>
<dbReference type="Proteomes" id="UP000007797">
    <property type="component" value="Unassembled WGS sequence"/>
</dbReference>
<dbReference type="OMA" id="RSTWYEA"/>
<evidence type="ECO:0000256" key="1">
    <source>
        <dbReference type="ARBA" id="ARBA00005392"/>
    </source>
</evidence>
<dbReference type="InterPro" id="IPR036749">
    <property type="entry name" value="Expansin_CBD_sf"/>
</dbReference>
<evidence type="ECO:0000256" key="4">
    <source>
        <dbReference type="SAM" id="SignalP"/>
    </source>
</evidence>
<feature type="signal peptide" evidence="4">
    <location>
        <begin position="1"/>
        <end position="23"/>
    </location>
</feature>
<dbReference type="SUPFAM" id="SSF49785">
    <property type="entry name" value="Galactose-binding domain-like"/>
    <property type="match status" value="1"/>
</dbReference>
<accession>F4Q1Z1</accession>
<feature type="chain" id="PRO_5003313625" evidence="4">
    <location>
        <begin position="24"/>
        <end position="412"/>
    </location>
</feature>
<evidence type="ECO:0000256" key="2">
    <source>
        <dbReference type="ARBA" id="ARBA00022729"/>
    </source>
</evidence>
<dbReference type="InterPro" id="IPR007112">
    <property type="entry name" value="Expansin/allergen_DPBB_dom"/>
</dbReference>
<dbReference type="Gene3D" id="2.60.40.760">
    <property type="entry name" value="Expansin, cellulose-binding-like domain"/>
    <property type="match status" value="1"/>
</dbReference>
<keyword evidence="7" id="KW-1185">Reference proteome</keyword>
<evidence type="ECO:0000313" key="6">
    <source>
        <dbReference type="EMBL" id="EGG18011.1"/>
    </source>
</evidence>
<dbReference type="PANTHER" id="PTHR31836">
    <property type="match status" value="1"/>
</dbReference>
<proteinExistence type="inferred from homology"/>
<dbReference type="KEGG" id="dfa:DFA_06677"/>
<keyword evidence="3" id="KW-1015">Disulfide bond</keyword>
<dbReference type="PROSITE" id="PS50842">
    <property type="entry name" value="EXPANSIN_EG45"/>
    <property type="match status" value="1"/>
</dbReference>
<organism evidence="6 7">
    <name type="scientific">Cavenderia fasciculata</name>
    <name type="common">Slime mold</name>
    <name type="synonym">Dictyostelium fasciculatum</name>
    <dbReference type="NCBI Taxonomy" id="261658"/>
    <lineage>
        <taxon>Eukaryota</taxon>
        <taxon>Amoebozoa</taxon>
        <taxon>Evosea</taxon>
        <taxon>Eumycetozoa</taxon>
        <taxon>Dictyostelia</taxon>
        <taxon>Acytosteliales</taxon>
        <taxon>Cavenderiaceae</taxon>
        <taxon>Cavenderia</taxon>
    </lineage>
</organism>
<dbReference type="InterPro" id="IPR036908">
    <property type="entry name" value="RlpA-like_sf"/>
</dbReference>
<comment type="similarity">
    <text evidence="1">Belongs to the expansin family. Expansin A subfamily.</text>
</comment>
<dbReference type="GeneID" id="14870012"/>
<dbReference type="EMBL" id="GL883020">
    <property type="protein sequence ID" value="EGG18011.1"/>
    <property type="molecule type" value="Genomic_DNA"/>
</dbReference>
<dbReference type="OrthoDB" id="406505at2759"/>
<dbReference type="InterPro" id="IPR008979">
    <property type="entry name" value="Galactose-bd-like_sf"/>
</dbReference>
<dbReference type="CDD" id="cd22271">
    <property type="entry name" value="DPBB_EXP_N-like"/>
    <property type="match status" value="1"/>
</dbReference>
<dbReference type="AlphaFoldDB" id="F4Q1Z1"/>
<dbReference type="SMART" id="SM00837">
    <property type="entry name" value="DPBB_1"/>
    <property type="match status" value="1"/>
</dbReference>
<keyword evidence="2 4" id="KW-0732">Signal</keyword>
<dbReference type="RefSeq" id="XP_004356904.1">
    <property type="nucleotide sequence ID" value="XM_004356850.1"/>
</dbReference>